<keyword evidence="1" id="KW-1133">Transmembrane helix</keyword>
<protein>
    <submittedName>
        <fullName evidence="2">Uncharacterized protein</fullName>
    </submittedName>
</protein>
<name>A0A9N9QI42_9CUCU</name>
<dbReference type="OrthoDB" id="6354412at2759"/>
<gene>
    <name evidence="2" type="ORF">CEUTPL_LOCUS6648</name>
</gene>
<keyword evidence="1" id="KW-0812">Transmembrane</keyword>
<evidence type="ECO:0000313" key="2">
    <source>
        <dbReference type="EMBL" id="CAG9766056.1"/>
    </source>
</evidence>
<proteinExistence type="predicted"/>
<sequence length="100" mass="11734">MSWSRSFRNFIRRHTAPKTEQEAIYWTDKLSSIYVFCAWNAMGFAVAGCLYKYKMARVDEQKPSREQVALERTLTWGNFTARIVHPPVQEEKIEAIETES</sequence>
<keyword evidence="3" id="KW-1185">Reference proteome</keyword>
<dbReference type="AlphaFoldDB" id="A0A9N9QI42"/>
<dbReference type="EMBL" id="OU892279">
    <property type="protein sequence ID" value="CAG9766056.1"/>
    <property type="molecule type" value="Genomic_DNA"/>
</dbReference>
<organism evidence="2 3">
    <name type="scientific">Ceutorhynchus assimilis</name>
    <name type="common">cabbage seed weevil</name>
    <dbReference type="NCBI Taxonomy" id="467358"/>
    <lineage>
        <taxon>Eukaryota</taxon>
        <taxon>Metazoa</taxon>
        <taxon>Ecdysozoa</taxon>
        <taxon>Arthropoda</taxon>
        <taxon>Hexapoda</taxon>
        <taxon>Insecta</taxon>
        <taxon>Pterygota</taxon>
        <taxon>Neoptera</taxon>
        <taxon>Endopterygota</taxon>
        <taxon>Coleoptera</taxon>
        <taxon>Polyphaga</taxon>
        <taxon>Cucujiformia</taxon>
        <taxon>Curculionidae</taxon>
        <taxon>Ceutorhynchinae</taxon>
        <taxon>Ceutorhynchus</taxon>
    </lineage>
</organism>
<feature type="transmembrane region" description="Helical" evidence="1">
    <location>
        <begin position="33"/>
        <end position="53"/>
    </location>
</feature>
<dbReference type="Proteomes" id="UP001152799">
    <property type="component" value="Chromosome 3"/>
</dbReference>
<evidence type="ECO:0000313" key="3">
    <source>
        <dbReference type="Proteomes" id="UP001152799"/>
    </source>
</evidence>
<evidence type="ECO:0000256" key="1">
    <source>
        <dbReference type="SAM" id="Phobius"/>
    </source>
</evidence>
<reference evidence="2" key="1">
    <citation type="submission" date="2022-01" db="EMBL/GenBank/DDBJ databases">
        <authorList>
            <person name="King R."/>
        </authorList>
    </citation>
    <scope>NUCLEOTIDE SEQUENCE</scope>
</reference>
<keyword evidence="1" id="KW-0472">Membrane</keyword>
<accession>A0A9N9QI42</accession>